<sequence>MTDAFSSPPHQPPYRPPHSPHPPHTSSPSYRTYPWDPQEPAAAPAPRSARTHPPLGHHSDLRVLRSAYRWQRRVATLAALGYFVLFLVLSAFAPSFMTSEVSGGLSTGLLLGLLQVPVTCLAIWLYEHTARHRVDPLADRIRELAAADARRGAAR</sequence>
<accession>C9YY21</accession>
<dbReference type="RefSeq" id="WP_013003037.1">
    <property type="nucleotide sequence ID" value="NC_013929.1"/>
</dbReference>
<dbReference type="InterPro" id="IPR007436">
    <property type="entry name" value="DUF485"/>
</dbReference>
<organism evidence="3 4">
    <name type="scientific">Streptomyces scabiei (strain 87.22)</name>
    <dbReference type="NCBI Taxonomy" id="680198"/>
    <lineage>
        <taxon>Bacteria</taxon>
        <taxon>Bacillati</taxon>
        <taxon>Actinomycetota</taxon>
        <taxon>Actinomycetes</taxon>
        <taxon>Kitasatosporales</taxon>
        <taxon>Streptomycetaceae</taxon>
        <taxon>Streptomyces</taxon>
    </lineage>
</organism>
<dbReference type="eggNOG" id="COG3162">
    <property type="taxonomic scope" value="Bacteria"/>
</dbReference>
<protein>
    <recommendedName>
        <fullName evidence="5">Integral membrane protein</fullName>
    </recommendedName>
</protein>
<evidence type="ECO:0000256" key="1">
    <source>
        <dbReference type="SAM" id="MobiDB-lite"/>
    </source>
</evidence>
<reference evidence="3 4" key="1">
    <citation type="journal article" date="2010" name="Mol. Plant Microbe Interact.">
        <title>Streptomyces scabies 87-22 contains a coronafacic acid-like biosynthetic cluster that contributes to plant-microbe interactions.</title>
        <authorList>
            <person name="Bignell D.R."/>
            <person name="Seipke R.F."/>
            <person name="Huguet-Tapia J.C."/>
            <person name="Chambers A.H."/>
            <person name="Parry R.J."/>
            <person name="Loria R."/>
        </authorList>
    </citation>
    <scope>NUCLEOTIDE SEQUENCE [LARGE SCALE GENOMIC DNA]</scope>
    <source>
        <strain evidence="3 4">87.22</strain>
    </source>
</reference>
<dbReference type="STRING" id="680198.SCAB_54271"/>
<evidence type="ECO:0000313" key="3">
    <source>
        <dbReference type="EMBL" id="CBG72460.1"/>
    </source>
</evidence>
<keyword evidence="2" id="KW-1133">Transmembrane helix</keyword>
<gene>
    <name evidence="3" type="ordered locus">SCAB_54271</name>
</gene>
<keyword evidence="2" id="KW-0472">Membrane</keyword>
<feature type="compositionally biased region" description="Low complexity" evidence="1">
    <location>
        <begin position="26"/>
        <end position="54"/>
    </location>
</feature>
<dbReference type="AlphaFoldDB" id="C9YY21"/>
<evidence type="ECO:0008006" key="5">
    <source>
        <dbReference type="Google" id="ProtNLM"/>
    </source>
</evidence>
<keyword evidence="4" id="KW-1185">Reference proteome</keyword>
<feature type="transmembrane region" description="Helical" evidence="2">
    <location>
        <begin position="74"/>
        <end position="93"/>
    </location>
</feature>
<evidence type="ECO:0000256" key="2">
    <source>
        <dbReference type="SAM" id="Phobius"/>
    </source>
</evidence>
<feature type="region of interest" description="Disordered" evidence="1">
    <location>
        <begin position="1"/>
        <end position="56"/>
    </location>
</feature>
<dbReference type="GeneID" id="24306474"/>
<evidence type="ECO:0000313" key="4">
    <source>
        <dbReference type="Proteomes" id="UP000001444"/>
    </source>
</evidence>
<dbReference type="HOGENOM" id="CLU_141674_0_0_11"/>
<feature type="transmembrane region" description="Helical" evidence="2">
    <location>
        <begin position="105"/>
        <end position="126"/>
    </location>
</feature>
<dbReference type="EMBL" id="FN554889">
    <property type="protein sequence ID" value="CBG72460.1"/>
    <property type="molecule type" value="Genomic_DNA"/>
</dbReference>
<dbReference type="Pfam" id="PF04341">
    <property type="entry name" value="DUF485"/>
    <property type="match status" value="1"/>
</dbReference>
<feature type="compositionally biased region" description="Pro residues" evidence="1">
    <location>
        <begin position="9"/>
        <end position="25"/>
    </location>
</feature>
<dbReference type="KEGG" id="scb:SCAB_54271"/>
<name>C9YY21_STRSW</name>
<dbReference type="Proteomes" id="UP000001444">
    <property type="component" value="Chromosome"/>
</dbReference>
<proteinExistence type="predicted"/>
<keyword evidence="2" id="KW-0812">Transmembrane</keyword>